<evidence type="ECO:0008006" key="3">
    <source>
        <dbReference type="Google" id="ProtNLM"/>
    </source>
</evidence>
<evidence type="ECO:0000313" key="2">
    <source>
        <dbReference type="Proteomes" id="UP000294530"/>
    </source>
</evidence>
<dbReference type="RefSeq" id="XP_067820688.1">
    <property type="nucleotide sequence ID" value="XM_067960805.1"/>
</dbReference>
<dbReference type="InterPro" id="IPR051490">
    <property type="entry name" value="THEM6_lcsJ_thioesterase"/>
</dbReference>
<dbReference type="GeneID" id="94346476"/>
<dbReference type="Proteomes" id="UP000294530">
    <property type="component" value="Unassembled WGS sequence"/>
</dbReference>
<accession>A0A976IGU6</accession>
<dbReference type="CDD" id="cd00586">
    <property type="entry name" value="4HBT"/>
    <property type="match status" value="1"/>
</dbReference>
<protein>
    <recommendedName>
        <fullName evidence="3">Thioesterase</fullName>
    </recommendedName>
</protein>
<proteinExistence type="predicted"/>
<reference evidence="1 2" key="1">
    <citation type="journal article" date="2021" name="Genome Biol.">
        <title>AFLAP: assembly-free linkage analysis pipeline using k-mers from genome sequencing data.</title>
        <authorList>
            <person name="Fletcher K."/>
            <person name="Zhang L."/>
            <person name="Gil J."/>
            <person name="Han R."/>
            <person name="Cavanaugh K."/>
            <person name="Michelmore R."/>
        </authorList>
    </citation>
    <scope>NUCLEOTIDE SEQUENCE [LARGE SCALE GENOMIC DNA]</scope>
    <source>
        <strain evidence="1 2">SF5</strain>
    </source>
</reference>
<evidence type="ECO:0000313" key="1">
    <source>
        <dbReference type="EMBL" id="TDH71189.1"/>
    </source>
</evidence>
<comment type="caution">
    <text evidence="1">The sequence shown here is derived from an EMBL/GenBank/DDBJ whole genome shotgun (WGS) entry which is preliminary data.</text>
</comment>
<dbReference type="PANTHER" id="PTHR12475">
    <property type="match status" value="1"/>
</dbReference>
<name>A0A976IGU6_BRELC</name>
<dbReference type="EMBL" id="SHOA02000004">
    <property type="protein sequence ID" value="TDH71189.1"/>
    <property type="molecule type" value="Genomic_DNA"/>
</dbReference>
<dbReference type="InterPro" id="IPR029069">
    <property type="entry name" value="HotDog_dom_sf"/>
</dbReference>
<gene>
    <name evidence="1" type="ORF">CCR75_002708</name>
</gene>
<dbReference type="OrthoDB" id="265761at2759"/>
<dbReference type="PANTHER" id="PTHR12475:SF4">
    <property type="entry name" value="PROTEIN THEM6"/>
    <property type="match status" value="1"/>
</dbReference>
<dbReference type="SUPFAM" id="SSF54637">
    <property type="entry name" value="Thioesterase/thiol ester dehydrase-isomerase"/>
    <property type="match status" value="1"/>
</dbReference>
<dbReference type="KEGG" id="blac:94346476"/>
<sequence>MVVRMLWNIGSGLMSKALQKNKHPGLVGLHYPAMWRARSGISDCDVNLHLNNSAYIYSMELARWHYTAFSGVLWQALKHRRMFLVASQAIRYRHAIPIFHAYEVKTQMIFWEGPWIYFLHQFQDPSTGKQFAEGLCRVMVWQKGEAVSLDKMISEIYVGSIPPKPAQAPDIVTSFLEWDAASRSSMETAHEVEQQNIGMNPLSSTPETLWGRIWKEMQRSMNRP</sequence>
<dbReference type="Gene3D" id="3.10.129.10">
    <property type="entry name" value="Hotdog Thioesterase"/>
    <property type="match status" value="1"/>
</dbReference>
<dbReference type="AlphaFoldDB" id="A0A976IGU6"/>
<dbReference type="Pfam" id="PF13279">
    <property type="entry name" value="4HBT_2"/>
    <property type="match status" value="1"/>
</dbReference>
<organism evidence="1 2">
    <name type="scientific">Bremia lactucae</name>
    <name type="common">Lettuce downy mildew</name>
    <dbReference type="NCBI Taxonomy" id="4779"/>
    <lineage>
        <taxon>Eukaryota</taxon>
        <taxon>Sar</taxon>
        <taxon>Stramenopiles</taxon>
        <taxon>Oomycota</taxon>
        <taxon>Peronosporomycetes</taxon>
        <taxon>Peronosporales</taxon>
        <taxon>Peronosporaceae</taxon>
        <taxon>Bremia</taxon>
    </lineage>
</organism>
<keyword evidence="2" id="KW-1185">Reference proteome</keyword>